<dbReference type="InterPro" id="IPR052927">
    <property type="entry name" value="DCC_oxidoreductase"/>
</dbReference>
<keyword evidence="2" id="KW-1185">Reference proteome</keyword>
<reference evidence="1" key="1">
    <citation type="submission" date="2021-08" db="EMBL/GenBank/DDBJ databases">
        <title>WGS assembly of Ceratopteris richardii.</title>
        <authorList>
            <person name="Marchant D.B."/>
            <person name="Chen G."/>
            <person name="Jenkins J."/>
            <person name="Shu S."/>
            <person name="Leebens-Mack J."/>
            <person name="Grimwood J."/>
            <person name="Schmutz J."/>
            <person name="Soltis P."/>
            <person name="Soltis D."/>
            <person name="Chen Z.-H."/>
        </authorList>
    </citation>
    <scope>NUCLEOTIDE SEQUENCE</scope>
    <source>
        <strain evidence="1">Whitten #5841</strain>
        <tissue evidence="1">Leaf</tissue>
    </source>
</reference>
<dbReference type="OrthoDB" id="1921868at2759"/>
<evidence type="ECO:0000313" key="2">
    <source>
        <dbReference type="Proteomes" id="UP000825935"/>
    </source>
</evidence>
<dbReference type="InterPro" id="IPR007263">
    <property type="entry name" value="DCC1-like"/>
</dbReference>
<organism evidence="1 2">
    <name type="scientific">Ceratopteris richardii</name>
    <name type="common">Triangle waterfern</name>
    <dbReference type="NCBI Taxonomy" id="49495"/>
    <lineage>
        <taxon>Eukaryota</taxon>
        <taxon>Viridiplantae</taxon>
        <taxon>Streptophyta</taxon>
        <taxon>Embryophyta</taxon>
        <taxon>Tracheophyta</taxon>
        <taxon>Polypodiopsida</taxon>
        <taxon>Polypodiidae</taxon>
        <taxon>Polypodiales</taxon>
        <taxon>Pteridineae</taxon>
        <taxon>Pteridaceae</taxon>
        <taxon>Parkerioideae</taxon>
        <taxon>Ceratopteris</taxon>
    </lineage>
</organism>
<dbReference type="GO" id="GO:0015035">
    <property type="term" value="F:protein-disulfide reductase activity"/>
    <property type="evidence" value="ECO:0007669"/>
    <property type="project" value="InterPro"/>
</dbReference>
<dbReference type="PANTHER" id="PTHR33639:SF1">
    <property type="entry name" value="T23E23.25"/>
    <property type="match status" value="1"/>
</dbReference>
<comment type="caution">
    <text evidence="1">The sequence shown here is derived from an EMBL/GenBank/DDBJ whole genome shotgun (WGS) entry which is preliminary data.</text>
</comment>
<dbReference type="Pfam" id="PF04134">
    <property type="entry name" value="DCC1-like"/>
    <property type="match status" value="1"/>
</dbReference>
<accession>A0A8T2RN04</accession>
<name>A0A8T2RN04_CERRI</name>
<dbReference type="AlphaFoldDB" id="A0A8T2RN04"/>
<dbReference type="Proteomes" id="UP000825935">
    <property type="component" value="Chromosome 25"/>
</dbReference>
<dbReference type="PANTHER" id="PTHR33639">
    <property type="entry name" value="THIOL-DISULFIDE OXIDOREDUCTASE DCC"/>
    <property type="match status" value="1"/>
</dbReference>
<sequence length="232" mass="26484">MQGVVTKSGPLLRRMKPTFSRYIASENLQHSPRQLSTFAWSAFTVPRHNDQKDVFHSQNFTTLGYMGVLTGIPTYTHDPPIQMNLNSRVILYDGASRLSNAGVHWLIKNDKEKTLSFCPVQSEAATPYLQLCGLTKEDAEHRFLFVEGPGQISEASTAALRVINYLPFPYQIMTIFLAVPEPLRDVVYNHIPRRRCECVGQSDSYILPRKDVVDRFINSSEIRDRYSQQMTL</sequence>
<dbReference type="EMBL" id="CM035430">
    <property type="protein sequence ID" value="KAH7297822.1"/>
    <property type="molecule type" value="Genomic_DNA"/>
</dbReference>
<evidence type="ECO:0000313" key="1">
    <source>
        <dbReference type="EMBL" id="KAH7297822.1"/>
    </source>
</evidence>
<protein>
    <submittedName>
        <fullName evidence="1">Uncharacterized protein</fullName>
    </submittedName>
</protein>
<gene>
    <name evidence="1" type="ORF">KP509_25G014100</name>
</gene>
<proteinExistence type="predicted"/>